<evidence type="ECO:0000313" key="2">
    <source>
        <dbReference type="Proteomes" id="UP000315469"/>
    </source>
</evidence>
<accession>A0ABY2ZNN2</accession>
<keyword evidence="2" id="KW-1185">Reference proteome</keyword>
<reference evidence="1 2" key="1">
    <citation type="submission" date="2019-06" db="EMBL/GenBank/DDBJ databases">
        <title>Taxogenomics and systematics of the genus Pantoea.</title>
        <authorList>
            <person name="Tambong J.T."/>
        </authorList>
    </citation>
    <scope>NUCLEOTIDE SEQUENCE [LARGE SCALE GENOMIC DNA]</scope>
    <source>
        <strain evidence="1 2">LMG 24197</strain>
    </source>
</reference>
<dbReference type="EMBL" id="VHJB01000031">
    <property type="protein sequence ID" value="TPV42705.1"/>
    <property type="molecule type" value="Genomic_DNA"/>
</dbReference>
<dbReference type="GeneID" id="90521413"/>
<comment type="caution">
    <text evidence="1">The sequence shown here is derived from an EMBL/GenBank/DDBJ whole genome shotgun (WGS) entry which is preliminary data.</text>
</comment>
<evidence type="ECO:0008006" key="3">
    <source>
        <dbReference type="Google" id="ProtNLM"/>
    </source>
</evidence>
<dbReference type="RefSeq" id="WP_140915548.1">
    <property type="nucleotide sequence ID" value="NZ_CP045720.1"/>
</dbReference>
<name>A0ABY2ZNN2_9GAMM</name>
<proteinExistence type="predicted"/>
<dbReference type="Proteomes" id="UP000315469">
    <property type="component" value="Unassembled WGS sequence"/>
</dbReference>
<evidence type="ECO:0000313" key="1">
    <source>
        <dbReference type="EMBL" id="TPV42705.1"/>
    </source>
</evidence>
<organism evidence="1 2">
    <name type="scientific">Pantoea eucalypti</name>
    <dbReference type="NCBI Taxonomy" id="470933"/>
    <lineage>
        <taxon>Bacteria</taxon>
        <taxon>Pseudomonadati</taxon>
        <taxon>Pseudomonadota</taxon>
        <taxon>Gammaproteobacteria</taxon>
        <taxon>Enterobacterales</taxon>
        <taxon>Erwiniaceae</taxon>
        <taxon>Pantoea</taxon>
    </lineage>
</organism>
<sequence length="94" mass="10935">MKKSEVIKILNDTLLLIKHETNNYGKNKLDDVIKKYELTIKKIVNESLEHNDIHNSVKAYLEIYNDYDNPLLFKMSDAEKAVSTYLRPTGCRSC</sequence>
<gene>
    <name evidence="1" type="ORF">FJW02_02730</name>
</gene>
<protein>
    <recommendedName>
        <fullName evidence="3">Bacteriocin immunity protein</fullName>
    </recommendedName>
</protein>